<evidence type="ECO:0000256" key="3">
    <source>
        <dbReference type="ARBA" id="ARBA00022989"/>
    </source>
</evidence>
<evidence type="ECO:0000256" key="7">
    <source>
        <dbReference type="SAM" id="Phobius"/>
    </source>
</evidence>
<keyword evidence="10" id="KW-1185">Reference proteome</keyword>
<name>A0A9N9KMP0_9HELO</name>
<dbReference type="InterPro" id="IPR049326">
    <property type="entry name" value="Rhodopsin_dom_fungi"/>
</dbReference>
<evidence type="ECO:0000313" key="9">
    <source>
        <dbReference type="EMBL" id="CAG8950579.1"/>
    </source>
</evidence>
<proteinExistence type="inferred from homology"/>
<feature type="transmembrane region" description="Helical" evidence="7">
    <location>
        <begin position="403"/>
        <end position="425"/>
    </location>
</feature>
<evidence type="ECO:0000259" key="8">
    <source>
        <dbReference type="Pfam" id="PF20684"/>
    </source>
</evidence>
<protein>
    <recommendedName>
        <fullName evidence="8">Rhodopsin domain-containing protein</fullName>
    </recommendedName>
</protein>
<comment type="similarity">
    <text evidence="5">Belongs to the SAT4 family.</text>
</comment>
<evidence type="ECO:0000256" key="5">
    <source>
        <dbReference type="ARBA" id="ARBA00038359"/>
    </source>
</evidence>
<organism evidence="9 10">
    <name type="scientific">Hymenoscyphus fraxineus</name>
    <dbReference type="NCBI Taxonomy" id="746836"/>
    <lineage>
        <taxon>Eukaryota</taxon>
        <taxon>Fungi</taxon>
        <taxon>Dikarya</taxon>
        <taxon>Ascomycota</taxon>
        <taxon>Pezizomycotina</taxon>
        <taxon>Leotiomycetes</taxon>
        <taxon>Helotiales</taxon>
        <taxon>Helotiaceae</taxon>
        <taxon>Hymenoscyphus</taxon>
    </lineage>
</organism>
<gene>
    <name evidence="9" type="ORF">HYFRA_00002788</name>
</gene>
<dbReference type="Pfam" id="PF20684">
    <property type="entry name" value="Fung_rhodopsin"/>
    <property type="match status" value="1"/>
</dbReference>
<dbReference type="PANTHER" id="PTHR33048:SF47">
    <property type="entry name" value="INTEGRAL MEMBRANE PROTEIN-RELATED"/>
    <property type="match status" value="1"/>
</dbReference>
<sequence>MHENFLDDNYMPNLSNPILTQKRTIRNKYSIVTSFHSGGGVVERSARSRETVIASKFEVSETDSWGPNEYKLKGFSVQRMHAEAYICCASLQGSLFLLSTFHPMKKFAKVCEAQPSWFFGLQNGRLRLENILTAIADMSTSDISPDFLNFLMEGPALSPPEGVKSNFVNPYSFGRGMFIGELTLYILTTLIVAIRIFTKLRILRKMAFNDYVLLLGWAMSFAIVLLIPFVPENTLGTHQYNVQLKKISKFIYLVHIASIIYGIANVLIKASILLQYMTIFAPSKNGYFFRACQGLIALNLVVYTILVFGEIFTCIPRAKIWNVFLPGKCFNYRIGRITTGVINVLSDLIIVALPQGIIWKLHMSFRRKLGVSLIFAIGLLACGAGILRLTFTIILASNDDATWYTSLMALFSMTELSFGTITSCLPSLAKAFNSFSQTGFMTRIYSLLARSRSKGTGKESSGRSHPFQRKKESGRREGMGEGMDSVDGFVRGIEMNKRNEGKVELDESRPGSNRERVDDFVALHSKISLAAAISWRLVCNNNQYLEAYLLTLIVAIFRIFGVTKGIPVGSFADNGFRGRALSSFDS</sequence>
<feature type="transmembrane region" description="Helical" evidence="7">
    <location>
        <begin position="371"/>
        <end position="397"/>
    </location>
</feature>
<dbReference type="PANTHER" id="PTHR33048">
    <property type="entry name" value="PTH11-LIKE INTEGRAL MEMBRANE PROTEIN (AFU_ORTHOLOGUE AFUA_5G11245)"/>
    <property type="match status" value="1"/>
</dbReference>
<feature type="transmembrane region" description="Helical" evidence="7">
    <location>
        <begin position="338"/>
        <end position="359"/>
    </location>
</feature>
<feature type="transmembrane region" description="Helical" evidence="7">
    <location>
        <begin position="210"/>
        <end position="230"/>
    </location>
</feature>
<feature type="compositionally biased region" description="Basic and acidic residues" evidence="6">
    <location>
        <begin position="469"/>
        <end position="479"/>
    </location>
</feature>
<evidence type="ECO:0000256" key="2">
    <source>
        <dbReference type="ARBA" id="ARBA00022692"/>
    </source>
</evidence>
<comment type="caution">
    <text evidence="9">The sequence shown here is derived from an EMBL/GenBank/DDBJ whole genome shotgun (WGS) entry which is preliminary data.</text>
</comment>
<feature type="transmembrane region" description="Helical" evidence="7">
    <location>
        <begin position="295"/>
        <end position="318"/>
    </location>
</feature>
<accession>A0A9N9KMP0</accession>
<dbReference type="EMBL" id="CAJVRL010000038">
    <property type="protein sequence ID" value="CAG8950579.1"/>
    <property type="molecule type" value="Genomic_DNA"/>
</dbReference>
<evidence type="ECO:0000256" key="4">
    <source>
        <dbReference type="ARBA" id="ARBA00023136"/>
    </source>
</evidence>
<feature type="transmembrane region" description="Helical" evidence="7">
    <location>
        <begin position="177"/>
        <end position="198"/>
    </location>
</feature>
<keyword evidence="3 7" id="KW-1133">Transmembrane helix</keyword>
<dbReference type="OrthoDB" id="444631at2759"/>
<dbReference type="GO" id="GO:0016020">
    <property type="term" value="C:membrane"/>
    <property type="evidence" value="ECO:0007669"/>
    <property type="project" value="UniProtKB-SubCell"/>
</dbReference>
<comment type="subcellular location">
    <subcellularLocation>
        <location evidence="1">Membrane</location>
        <topology evidence="1">Multi-pass membrane protein</topology>
    </subcellularLocation>
</comment>
<dbReference type="AlphaFoldDB" id="A0A9N9KMP0"/>
<evidence type="ECO:0000313" key="10">
    <source>
        <dbReference type="Proteomes" id="UP000696280"/>
    </source>
</evidence>
<reference evidence="9" key="1">
    <citation type="submission" date="2021-07" db="EMBL/GenBank/DDBJ databases">
        <authorList>
            <person name="Durling M."/>
        </authorList>
    </citation>
    <scope>NUCLEOTIDE SEQUENCE</scope>
</reference>
<evidence type="ECO:0000256" key="6">
    <source>
        <dbReference type="SAM" id="MobiDB-lite"/>
    </source>
</evidence>
<dbReference type="Proteomes" id="UP000696280">
    <property type="component" value="Unassembled WGS sequence"/>
</dbReference>
<feature type="transmembrane region" description="Helical" evidence="7">
    <location>
        <begin position="250"/>
        <end position="274"/>
    </location>
</feature>
<dbReference type="InterPro" id="IPR052337">
    <property type="entry name" value="SAT4-like"/>
</dbReference>
<feature type="domain" description="Rhodopsin" evidence="8">
    <location>
        <begin position="194"/>
        <end position="432"/>
    </location>
</feature>
<feature type="region of interest" description="Disordered" evidence="6">
    <location>
        <begin position="452"/>
        <end position="486"/>
    </location>
</feature>
<keyword evidence="2 7" id="KW-0812">Transmembrane</keyword>
<keyword evidence="4 7" id="KW-0472">Membrane</keyword>
<evidence type="ECO:0000256" key="1">
    <source>
        <dbReference type="ARBA" id="ARBA00004141"/>
    </source>
</evidence>